<gene>
    <name evidence="4" type="ORF">BDQ12DRAFT_726004</name>
</gene>
<keyword evidence="2" id="KW-1133">Transmembrane helix</keyword>
<proteinExistence type="predicted"/>
<evidence type="ECO:0000313" key="5">
    <source>
        <dbReference type="Proteomes" id="UP000308652"/>
    </source>
</evidence>
<dbReference type="EMBL" id="ML213621">
    <property type="protein sequence ID" value="TFK35480.1"/>
    <property type="molecule type" value="Genomic_DNA"/>
</dbReference>
<evidence type="ECO:0000313" key="4">
    <source>
        <dbReference type="EMBL" id="TFK35480.1"/>
    </source>
</evidence>
<feature type="compositionally biased region" description="Polar residues" evidence="1">
    <location>
        <begin position="40"/>
        <end position="53"/>
    </location>
</feature>
<evidence type="ECO:0000256" key="1">
    <source>
        <dbReference type="SAM" id="MobiDB-lite"/>
    </source>
</evidence>
<feature type="transmembrane region" description="Helical" evidence="2">
    <location>
        <begin position="267"/>
        <end position="286"/>
    </location>
</feature>
<dbReference type="Pfam" id="PF20236">
    <property type="entry name" value="DUF6593"/>
    <property type="match status" value="1"/>
</dbReference>
<evidence type="ECO:0000259" key="3">
    <source>
        <dbReference type="Pfam" id="PF20236"/>
    </source>
</evidence>
<feature type="region of interest" description="Disordered" evidence="1">
    <location>
        <begin position="38"/>
        <end position="100"/>
    </location>
</feature>
<evidence type="ECO:0000256" key="2">
    <source>
        <dbReference type="SAM" id="Phobius"/>
    </source>
</evidence>
<dbReference type="Proteomes" id="UP000308652">
    <property type="component" value="Unassembled WGS sequence"/>
</dbReference>
<accession>A0A5C3LRG2</accession>
<keyword evidence="2" id="KW-0472">Membrane</keyword>
<dbReference type="InterPro" id="IPR046528">
    <property type="entry name" value="DUF6593"/>
</dbReference>
<keyword evidence="2" id="KW-0812">Transmembrane</keyword>
<reference evidence="4 5" key="1">
    <citation type="journal article" date="2019" name="Nat. Ecol. Evol.">
        <title>Megaphylogeny resolves global patterns of mushroom evolution.</title>
        <authorList>
            <person name="Varga T."/>
            <person name="Krizsan K."/>
            <person name="Foldi C."/>
            <person name="Dima B."/>
            <person name="Sanchez-Garcia M."/>
            <person name="Sanchez-Ramirez S."/>
            <person name="Szollosi G.J."/>
            <person name="Szarkandi J.G."/>
            <person name="Papp V."/>
            <person name="Albert L."/>
            <person name="Andreopoulos W."/>
            <person name="Angelini C."/>
            <person name="Antonin V."/>
            <person name="Barry K.W."/>
            <person name="Bougher N.L."/>
            <person name="Buchanan P."/>
            <person name="Buyck B."/>
            <person name="Bense V."/>
            <person name="Catcheside P."/>
            <person name="Chovatia M."/>
            <person name="Cooper J."/>
            <person name="Damon W."/>
            <person name="Desjardin D."/>
            <person name="Finy P."/>
            <person name="Geml J."/>
            <person name="Haridas S."/>
            <person name="Hughes K."/>
            <person name="Justo A."/>
            <person name="Karasinski D."/>
            <person name="Kautmanova I."/>
            <person name="Kiss B."/>
            <person name="Kocsube S."/>
            <person name="Kotiranta H."/>
            <person name="LaButti K.M."/>
            <person name="Lechner B.E."/>
            <person name="Liimatainen K."/>
            <person name="Lipzen A."/>
            <person name="Lukacs Z."/>
            <person name="Mihaltcheva S."/>
            <person name="Morgado L.N."/>
            <person name="Niskanen T."/>
            <person name="Noordeloos M.E."/>
            <person name="Ohm R.A."/>
            <person name="Ortiz-Santana B."/>
            <person name="Ovrebo C."/>
            <person name="Racz N."/>
            <person name="Riley R."/>
            <person name="Savchenko A."/>
            <person name="Shiryaev A."/>
            <person name="Soop K."/>
            <person name="Spirin V."/>
            <person name="Szebenyi C."/>
            <person name="Tomsovsky M."/>
            <person name="Tulloss R.E."/>
            <person name="Uehling J."/>
            <person name="Grigoriev I.V."/>
            <person name="Vagvolgyi C."/>
            <person name="Papp T."/>
            <person name="Martin F.M."/>
            <person name="Miettinen O."/>
            <person name="Hibbett D.S."/>
            <person name="Nagy L.G."/>
        </authorList>
    </citation>
    <scope>NUCLEOTIDE SEQUENCE [LARGE SCALE GENOMIC DNA]</scope>
    <source>
        <strain evidence="4 5">CBS 166.37</strain>
    </source>
</reference>
<feature type="region of interest" description="Disordered" evidence="1">
    <location>
        <begin position="168"/>
        <end position="198"/>
    </location>
</feature>
<protein>
    <recommendedName>
        <fullName evidence="3">DUF6593 domain-containing protein</fullName>
    </recommendedName>
</protein>
<feature type="domain" description="DUF6593" evidence="3">
    <location>
        <begin position="209"/>
        <end position="289"/>
    </location>
</feature>
<dbReference type="AlphaFoldDB" id="A0A5C3LRG2"/>
<organism evidence="4 5">
    <name type="scientific">Crucibulum laeve</name>
    <dbReference type="NCBI Taxonomy" id="68775"/>
    <lineage>
        <taxon>Eukaryota</taxon>
        <taxon>Fungi</taxon>
        <taxon>Dikarya</taxon>
        <taxon>Basidiomycota</taxon>
        <taxon>Agaricomycotina</taxon>
        <taxon>Agaricomycetes</taxon>
        <taxon>Agaricomycetidae</taxon>
        <taxon>Agaricales</taxon>
        <taxon>Agaricineae</taxon>
        <taxon>Nidulariaceae</taxon>
        <taxon>Crucibulum</taxon>
    </lineage>
</organism>
<name>A0A5C3LRG2_9AGAR</name>
<feature type="compositionally biased region" description="Low complexity" evidence="1">
    <location>
        <begin position="54"/>
        <end position="73"/>
    </location>
</feature>
<sequence>MPNEPTSMQLCLVNNDPTSTLLITPDGDPLYAIETPALPQHSTSACESTSSLPSSTMATPGAGASTSTSSLPAVLSHYTTRPLSRSPGPMTPPKGMSTSPLNLPTTPGTGTGLSVPVTPAKPITTIRRLEKWRASTGHVETEIGVVQDEGGGIGTRLQLCASNHQLHIGPLGGEGDGARGRSSSGSSGGSDEEKNGGAVWKGEGVEVEYYENSWEFTGPDSQKYKWQMFVHSPILILNSSTNPLVLARYRRAKIGIVSRSRRAFLEILPAGLGIIDLIVVTFVSFMRQRVAGGMAQPVEAGWQQHGVESAVQLRGGEV</sequence>
<dbReference type="OrthoDB" id="2605483at2759"/>
<keyword evidence="5" id="KW-1185">Reference proteome</keyword>